<organism evidence="4">
    <name type="scientific">Hydatigena taeniaeformis</name>
    <name type="common">Feline tapeworm</name>
    <name type="synonym">Taenia taeniaeformis</name>
    <dbReference type="NCBI Taxonomy" id="6205"/>
    <lineage>
        <taxon>Eukaryota</taxon>
        <taxon>Metazoa</taxon>
        <taxon>Spiralia</taxon>
        <taxon>Lophotrochozoa</taxon>
        <taxon>Platyhelminthes</taxon>
        <taxon>Cestoda</taxon>
        <taxon>Eucestoda</taxon>
        <taxon>Cyclophyllidea</taxon>
        <taxon>Taeniidae</taxon>
        <taxon>Hydatigera</taxon>
    </lineage>
</organism>
<gene>
    <name evidence="2" type="ORF">TTAC_LOCUS7252</name>
</gene>
<reference evidence="2 3" key="2">
    <citation type="submission" date="2018-11" db="EMBL/GenBank/DDBJ databases">
        <authorList>
            <consortium name="Pathogen Informatics"/>
        </authorList>
    </citation>
    <scope>NUCLEOTIDE SEQUENCE [LARGE SCALE GENOMIC DNA]</scope>
</reference>
<feature type="compositionally biased region" description="Low complexity" evidence="1">
    <location>
        <begin position="64"/>
        <end position="102"/>
    </location>
</feature>
<keyword evidence="3" id="KW-1185">Reference proteome</keyword>
<feature type="region of interest" description="Disordered" evidence="1">
    <location>
        <begin position="31"/>
        <end position="119"/>
    </location>
</feature>
<dbReference type="WBParaSite" id="TTAC_0000726701-mRNA-1">
    <property type="protein sequence ID" value="TTAC_0000726701-mRNA-1"/>
    <property type="gene ID" value="TTAC_0000726701"/>
</dbReference>
<name>A0A0R3X1Z4_HYDTA</name>
<dbReference type="STRING" id="6205.A0A0R3X1Z4"/>
<evidence type="ECO:0000313" key="4">
    <source>
        <dbReference type="WBParaSite" id="TTAC_0000726701-mRNA-1"/>
    </source>
</evidence>
<evidence type="ECO:0000313" key="2">
    <source>
        <dbReference type="EMBL" id="VDM31603.1"/>
    </source>
</evidence>
<evidence type="ECO:0000256" key="1">
    <source>
        <dbReference type="SAM" id="MobiDB-lite"/>
    </source>
</evidence>
<reference evidence="4" key="1">
    <citation type="submission" date="2017-02" db="UniProtKB">
        <authorList>
            <consortium name="WormBaseParasite"/>
        </authorList>
    </citation>
    <scope>IDENTIFICATION</scope>
</reference>
<dbReference type="EMBL" id="UYWX01020356">
    <property type="protein sequence ID" value="VDM31603.1"/>
    <property type="molecule type" value="Genomic_DNA"/>
</dbReference>
<sequence>MFQPLSPESGSLRQRAPIQLLSALEESTRCAPLSKIPEEDDNTSQASTVIVVVQPHHSHQHHCSNSPTASMSTTSSSTTLPLSSSPHPTPSSVQSTPVISTDTEGEEEQEDEREHGDHGPRLVAIGSLIRTTLTINFDIFVGVI</sequence>
<accession>A0A0R3X1Z4</accession>
<dbReference type="AlphaFoldDB" id="A0A0R3X1Z4"/>
<protein>
    <submittedName>
        <fullName evidence="2 4">Uncharacterized protein</fullName>
    </submittedName>
</protein>
<proteinExistence type="predicted"/>
<evidence type="ECO:0000313" key="3">
    <source>
        <dbReference type="Proteomes" id="UP000274429"/>
    </source>
</evidence>
<dbReference type="Proteomes" id="UP000274429">
    <property type="component" value="Unassembled WGS sequence"/>
</dbReference>